<name>A0A2W2BPQ2_9HYPH</name>
<proteinExistence type="predicted"/>
<evidence type="ECO:0000313" key="3">
    <source>
        <dbReference type="Proteomes" id="UP000248795"/>
    </source>
</evidence>
<keyword evidence="1" id="KW-1133">Transmembrane helix</keyword>
<feature type="transmembrane region" description="Helical" evidence="1">
    <location>
        <begin position="78"/>
        <end position="98"/>
    </location>
</feature>
<dbReference type="EMBL" id="QKVK01000002">
    <property type="protein sequence ID" value="PZF77707.1"/>
    <property type="molecule type" value="Genomic_DNA"/>
</dbReference>
<dbReference type="Proteomes" id="UP000248795">
    <property type="component" value="Unassembled WGS sequence"/>
</dbReference>
<evidence type="ECO:0000313" key="2">
    <source>
        <dbReference type="EMBL" id="PZF77707.1"/>
    </source>
</evidence>
<reference evidence="3" key="1">
    <citation type="submission" date="2018-06" db="EMBL/GenBank/DDBJ databases">
        <title>Aestuariibacter litoralis strain KCTC 52945T.</title>
        <authorList>
            <person name="Li X."/>
            <person name="Salam N."/>
            <person name="Li J.-L."/>
            <person name="Chen Y.-M."/>
            <person name="Yang Z.-W."/>
            <person name="Zhang L.-Y."/>
            <person name="Han M.-X."/>
            <person name="Xiao M."/>
            <person name="Li W.-J."/>
        </authorList>
    </citation>
    <scope>NUCLEOTIDE SEQUENCE [LARGE SCALE GENOMIC DNA]</scope>
    <source>
        <strain evidence="3">KCTC 52945</strain>
    </source>
</reference>
<protein>
    <submittedName>
        <fullName evidence="2">Anti-sigma factor</fullName>
    </submittedName>
</protein>
<gene>
    <name evidence="2" type="ORF">DK847_04530</name>
</gene>
<sequence>MDEWALHAYVDGELSREQRAEVEALLARDPEAARKVADWKRQREVLKSAFDGVLDEPVPPQLSTALRPRAARPRTSPWLAMAAAILLLLCGGLAGWFLKGEAPVTVADLGQQALEAHSVFAVEVRHPVEVKGDDREHLQAWLSKRVGTAFAVPDLTEEGYSLLGGRLLAASNGPAAMLMYEDKQGQRLSVLLATPGTDVETALKVEEQGKLIACTWQDGKLAVAVAGEMARDPMMVLAKAVYEKIEG</sequence>
<evidence type="ECO:0000256" key="1">
    <source>
        <dbReference type="SAM" id="Phobius"/>
    </source>
</evidence>
<dbReference type="AlphaFoldDB" id="A0A2W2BPQ2"/>
<keyword evidence="1" id="KW-0812">Transmembrane</keyword>
<dbReference type="InterPro" id="IPR041916">
    <property type="entry name" value="Anti_sigma_zinc_sf"/>
</dbReference>
<dbReference type="Gene3D" id="1.10.10.1320">
    <property type="entry name" value="Anti-sigma factor, zinc-finger domain"/>
    <property type="match status" value="1"/>
</dbReference>
<comment type="caution">
    <text evidence="2">The sequence shown here is derived from an EMBL/GenBank/DDBJ whole genome shotgun (WGS) entry which is preliminary data.</text>
</comment>
<organism evidence="2 3">
    <name type="scientific">Aestuariivirga litoralis</name>
    <dbReference type="NCBI Taxonomy" id="2650924"/>
    <lineage>
        <taxon>Bacteria</taxon>
        <taxon>Pseudomonadati</taxon>
        <taxon>Pseudomonadota</taxon>
        <taxon>Alphaproteobacteria</taxon>
        <taxon>Hyphomicrobiales</taxon>
        <taxon>Aestuariivirgaceae</taxon>
        <taxon>Aestuariivirga</taxon>
    </lineage>
</organism>
<accession>A0A2W2BPQ2</accession>
<keyword evidence="3" id="KW-1185">Reference proteome</keyword>
<keyword evidence="1" id="KW-0472">Membrane</keyword>